<gene>
    <name evidence="3" type="ORF">HD601_000206</name>
</gene>
<dbReference type="InterPro" id="IPR049349">
    <property type="entry name" value="DUF2264_N"/>
</dbReference>
<dbReference type="EMBL" id="JACHMM010000001">
    <property type="protein sequence ID" value="MBB5785631.1"/>
    <property type="molecule type" value="Genomic_DNA"/>
</dbReference>
<accession>A0A7W9GLA7</accession>
<name>A0A7W9GLA7_9ACTN</name>
<comment type="caution">
    <text evidence="3">The sequence shown here is derived from an EMBL/GenBank/DDBJ whole genome shotgun (WGS) entry which is preliminary data.</text>
</comment>
<evidence type="ECO:0000256" key="1">
    <source>
        <dbReference type="SAM" id="MobiDB-lite"/>
    </source>
</evidence>
<dbReference type="Proteomes" id="UP000542813">
    <property type="component" value="Unassembled WGS sequence"/>
</dbReference>
<feature type="domain" description="DUF2264" evidence="2">
    <location>
        <begin position="18"/>
        <end position="364"/>
    </location>
</feature>
<dbReference type="PANTHER" id="PTHR35339:SF4">
    <property type="entry name" value="LINALOOL DEHYDRATASE_ISOMERASE DOMAIN-CONTAINING PROTEIN"/>
    <property type="match status" value="1"/>
</dbReference>
<dbReference type="AlphaFoldDB" id="A0A7W9GLA7"/>
<keyword evidence="4" id="KW-1185">Reference proteome</keyword>
<evidence type="ECO:0000259" key="2">
    <source>
        <dbReference type="Pfam" id="PF10022"/>
    </source>
</evidence>
<dbReference type="RefSeq" id="WP_184818503.1">
    <property type="nucleotide sequence ID" value="NZ_JACHMM010000001.1"/>
</dbReference>
<evidence type="ECO:0000313" key="3">
    <source>
        <dbReference type="EMBL" id="MBB5785631.1"/>
    </source>
</evidence>
<feature type="region of interest" description="Disordered" evidence="1">
    <location>
        <begin position="645"/>
        <end position="667"/>
    </location>
</feature>
<organism evidence="3 4">
    <name type="scientific">Jiangella mangrovi</name>
    <dbReference type="NCBI Taxonomy" id="1524084"/>
    <lineage>
        <taxon>Bacteria</taxon>
        <taxon>Bacillati</taxon>
        <taxon>Actinomycetota</taxon>
        <taxon>Actinomycetes</taxon>
        <taxon>Jiangellales</taxon>
        <taxon>Jiangellaceae</taxon>
        <taxon>Jiangella</taxon>
    </lineage>
</organism>
<evidence type="ECO:0000313" key="4">
    <source>
        <dbReference type="Proteomes" id="UP000542813"/>
    </source>
</evidence>
<reference evidence="3 4" key="1">
    <citation type="submission" date="2020-08" db="EMBL/GenBank/DDBJ databases">
        <title>Sequencing the genomes of 1000 actinobacteria strains.</title>
        <authorList>
            <person name="Klenk H.-P."/>
        </authorList>
    </citation>
    <scope>NUCLEOTIDE SEQUENCE [LARGE SCALE GENOMIC DNA]</scope>
    <source>
        <strain evidence="3 4">DSM 102122</strain>
    </source>
</reference>
<sequence>MLDLPADDHARSPHTGWTRDHWEAVADHKLLALRPYASPRHALIALPGPSGASGRWSDRMEAFARSFLLAGFRVGGAGGKDPHGFLDWYAEGLAAGTDPSSPERWPRFGERGQAKVEAASIAIALHETRPWLWDRLPARIQETVVDWMAEILGTFAHTNNWVWFQNVVEAFLRSVGGPWRKDEIERNLAVHEGFYAGDGWYSDGGTPPVGLRHFDYYSSWALQVYPLWFHRIAGTEAPSSYRERLRRYLEDAQHFVAPSGAPVLQGRSLTYRYAMLGPFWTGALFDATPLPPGRTRRLASGVLRWFVSSGAVDDAGLQPIGWRGAFPPIRQLYTGAGSPYWSSKGFAGLLLPPSHPVWTAGEQPLVVETRDVSVPVPAAGWLLSGTTADGVVRLVNHGSDHVYGPRVADDVAFYARHGYATHAAPSLSREGVAHPGESHIALLDEGGRPSHRSPLRRFSVAANGVGDVLASRARAHWRETSPSPTVGDADAFRTGPWLTTASAVRGALEVRLARLDPVDLADDPDGVWEADPGPWVLRFGGWSIASDDAAPTASAAAAQVVADEGLTSLVIGVGDVSATGVEPSAGAHPLGHWSAWPWAATPGPASYGRLYAAVIVLSADPAAVADAPSVAVAADGDEATITWPDGGSTTLTLPAPQPDETLTLGTW</sequence>
<dbReference type="PANTHER" id="PTHR35339">
    <property type="entry name" value="LINALOOL DEHYDRATASE_ISOMERASE DOMAIN-CONTAINING PROTEIN"/>
    <property type="match status" value="1"/>
</dbReference>
<protein>
    <recommendedName>
        <fullName evidence="2">DUF2264 domain-containing protein</fullName>
    </recommendedName>
</protein>
<dbReference type="InterPro" id="IPR016624">
    <property type="entry name" value="UCP014753"/>
</dbReference>
<proteinExistence type="predicted"/>
<dbReference type="Pfam" id="PF10022">
    <property type="entry name" value="DUF2264"/>
    <property type="match status" value="1"/>
</dbReference>